<protein>
    <submittedName>
        <fullName evidence="8">TRIM2-like protein</fullName>
    </submittedName>
</protein>
<evidence type="ECO:0000313" key="8">
    <source>
        <dbReference type="EMBL" id="WAR00382.1"/>
    </source>
</evidence>
<dbReference type="Pfam" id="PF13445">
    <property type="entry name" value="zf-RING_UBOX"/>
    <property type="match status" value="1"/>
</dbReference>
<proteinExistence type="predicted"/>
<dbReference type="SUPFAM" id="SSF57850">
    <property type="entry name" value="RING/U-box"/>
    <property type="match status" value="1"/>
</dbReference>
<evidence type="ECO:0000256" key="2">
    <source>
        <dbReference type="ARBA" id="ARBA00022771"/>
    </source>
</evidence>
<dbReference type="Gene3D" id="3.30.160.60">
    <property type="entry name" value="Classic Zinc Finger"/>
    <property type="match status" value="1"/>
</dbReference>
<sequence length="405" mass="45608">MTDSVKPTEDPNFKGGVMSPNSKRTFAEMRQTPVVATQKIILDEDMFESSFLRCMVCRERYNMTDRLPRLFPCHHAFCQACILTFYHQETEYRQSMALVPSSNKTYAVSISCPNCKANFITTENGIRELTTDHRIVQLLDFVGSTDRQTVTYCTTHAMQPVNFFCEKCATPICKDCTVLDHKTCSQEKLVVDISAASQKYRPVIEEGKNNLTGEIQTLDERKAECEKSLEGCSQGDDTLSKQIKETFAKIRAAIDKREQELLEMAQSGQGNSYTVVEEKIKKLADKKDEAMKILEDIDRATATGTIQDLFQVYRQIRSYQSEPSLQVDDTEKKDNSESSFQARDETTLLARIGNFGNIQTQPNGVASGSYSGSSYSSGSSYLGSSRWTHIQLKSRFSTYTGDNSN</sequence>
<evidence type="ECO:0000256" key="3">
    <source>
        <dbReference type="ARBA" id="ARBA00022833"/>
    </source>
</evidence>
<dbReference type="PANTHER" id="PTHR25462">
    <property type="entry name" value="BONUS, ISOFORM C-RELATED"/>
    <property type="match status" value="1"/>
</dbReference>
<feature type="region of interest" description="Disordered" evidence="5">
    <location>
        <begin position="1"/>
        <end position="20"/>
    </location>
</feature>
<evidence type="ECO:0000256" key="5">
    <source>
        <dbReference type="SAM" id="MobiDB-lite"/>
    </source>
</evidence>
<dbReference type="SUPFAM" id="SSF57845">
    <property type="entry name" value="B-box zinc-binding domain"/>
    <property type="match status" value="1"/>
</dbReference>
<keyword evidence="9" id="KW-1185">Reference proteome</keyword>
<dbReference type="PROSITE" id="PS00518">
    <property type="entry name" value="ZF_RING_1"/>
    <property type="match status" value="1"/>
</dbReference>
<feature type="domain" description="B box-type" evidence="7">
    <location>
        <begin position="148"/>
        <end position="193"/>
    </location>
</feature>
<dbReference type="SMART" id="SM00184">
    <property type="entry name" value="RING"/>
    <property type="match status" value="1"/>
</dbReference>
<keyword evidence="1" id="KW-0479">Metal-binding</keyword>
<evidence type="ECO:0000256" key="4">
    <source>
        <dbReference type="PROSITE-ProRule" id="PRU00024"/>
    </source>
</evidence>
<dbReference type="EMBL" id="CP111014">
    <property type="protein sequence ID" value="WAR00382.1"/>
    <property type="molecule type" value="Genomic_DNA"/>
</dbReference>
<dbReference type="InterPro" id="IPR013083">
    <property type="entry name" value="Znf_RING/FYVE/PHD"/>
</dbReference>
<dbReference type="InterPro" id="IPR027370">
    <property type="entry name" value="Znf-RING_euk"/>
</dbReference>
<feature type="region of interest" description="Disordered" evidence="5">
    <location>
        <begin position="321"/>
        <end position="342"/>
    </location>
</feature>
<dbReference type="PROSITE" id="PS50119">
    <property type="entry name" value="ZF_BBOX"/>
    <property type="match status" value="1"/>
</dbReference>
<dbReference type="InterPro" id="IPR017907">
    <property type="entry name" value="Znf_RING_CS"/>
</dbReference>
<keyword evidence="2 4" id="KW-0863">Zinc-finger</keyword>
<dbReference type="InterPro" id="IPR001841">
    <property type="entry name" value="Znf_RING"/>
</dbReference>
<reference evidence="8" key="1">
    <citation type="submission" date="2022-11" db="EMBL/GenBank/DDBJ databases">
        <title>Centuries of genome instability and evolution in soft-shell clam transmissible cancer (bioRxiv).</title>
        <authorList>
            <person name="Hart S.F.M."/>
            <person name="Yonemitsu M.A."/>
            <person name="Giersch R.M."/>
            <person name="Beal B.F."/>
            <person name="Arriagada G."/>
            <person name="Davis B.W."/>
            <person name="Ostrander E.A."/>
            <person name="Goff S.P."/>
            <person name="Metzger M.J."/>
        </authorList>
    </citation>
    <scope>NUCLEOTIDE SEQUENCE</scope>
    <source>
        <strain evidence="8">MELC-2E11</strain>
        <tissue evidence="8">Siphon/mantle</tissue>
    </source>
</reference>
<feature type="domain" description="RING-type" evidence="6">
    <location>
        <begin position="54"/>
        <end position="116"/>
    </location>
</feature>
<feature type="compositionally biased region" description="Basic and acidic residues" evidence="5">
    <location>
        <begin position="329"/>
        <end position="342"/>
    </location>
</feature>
<evidence type="ECO:0000259" key="6">
    <source>
        <dbReference type="PROSITE" id="PS50089"/>
    </source>
</evidence>
<dbReference type="PANTHER" id="PTHR25462:SF296">
    <property type="entry name" value="MEIOTIC P26, ISOFORM F"/>
    <property type="match status" value="1"/>
</dbReference>
<organism evidence="8 9">
    <name type="scientific">Mya arenaria</name>
    <name type="common">Soft-shell clam</name>
    <dbReference type="NCBI Taxonomy" id="6604"/>
    <lineage>
        <taxon>Eukaryota</taxon>
        <taxon>Metazoa</taxon>
        <taxon>Spiralia</taxon>
        <taxon>Lophotrochozoa</taxon>
        <taxon>Mollusca</taxon>
        <taxon>Bivalvia</taxon>
        <taxon>Autobranchia</taxon>
        <taxon>Heteroconchia</taxon>
        <taxon>Euheterodonta</taxon>
        <taxon>Imparidentia</taxon>
        <taxon>Neoheterodontei</taxon>
        <taxon>Myida</taxon>
        <taxon>Myoidea</taxon>
        <taxon>Myidae</taxon>
        <taxon>Mya</taxon>
    </lineage>
</organism>
<gene>
    <name evidence="8" type="ORF">MAR_024754</name>
</gene>
<dbReference type="PROSITE" id="PS50089">
    <property type="entry name" value="ZF_RING_2"/>
    <property type="match status" value="1"/>
</dbReference>
<evidence type="ECO:0000256" key="1">
    <source>
        <dbReference type="ARBA" id="ARBA00022723"/>
    </source>
</evidence>
<accession>A0ABY7DRP8</accession>
<evidence type="ECO:0000259" key="7">
    <source>
        <dbReference type="PROSITE" id="PS50119"/>
    </source>
</evidence>
<dbReference type="InterPro" id="IPR000315">
    <property type="entry name" value="Znf_B-box"/>
</dbReference>
<dbReference type="Proteomes" id="UP001164746">
    <property type="component" value="Chromosome 3"/>
</dbReference>
<keyword evidence="3" id="KW-0862">Zinc</keyword>
<name>A0ABY7DRP8_MYAAR</name>
<dbReference type="Gene3D" id="3.30.40.10">
    <property type="entry name" value="Zinc/RING finger domain, C3HC4 (zinc finger)"/>
    <property type="match status" value="1"/>
</dbReference>
<dbReference type="InterPro" id="IPR047153">
    <property type="entry name" value="TRIM45/56/19-like"/>
</dbReference>
<feature type="compositionally biased region" description="Basic and acidic residues" evidence="5">
    <location>
        <begin position="1"/>
        <end position="12"/>
    </location>
</feature>
<evidence type="ECO:0000313" key="9">
    <source>
        <dbReference type="Proteomes" id="UP001164746"/>
    </source>
</evidence>
<dbReference type="Pfam" id="PF00643">
    <property type="entry name" value="zf-B_box"/>
    <property type="match status" value="1"/>
</dbReference>